<dbReference type="PROSITE" id="PS51274">
    <property type="entry name" value="GATASE_COBBQ"/>
    <property type="match status" value="1"/>
</dbReference>
<evidence type="ECO:0000256" key="1">
    <source>
        <dbReference type="ARBA" id="ARBA00008345"/>
    </source>
</evidence>
<dbReference type="FunFam" id="3.40.50.880:FF:000010">
    <property type="entry name" value="uncharacterized protein LOC100176842 isoform X2"/>
    <property type="match status" value="1"/>
</dbReference>
<gene>
    <name evidence="10" type="ORF">CHC_T00000298001</name>
</gene>
<keyword evidence="6" id="KW-0456">Lyase</keyword>
<dbReference type="PROSITE" id="PS51130">
    <property type="entry name" value="PDXT_SNO_2"/>
    <property type="match status" value="1"/>
</dbReference>
<evidence type="ECO:0000256" key="7">
    <source>
        <dbReference type="ARBA" id="ARBA00049534"/>
    </source>
</evidence>
<dbReference type="Pfam" id="PF01174">
    <property type="entry name" value="SNO"/>
    <property type="match status" value="1"/>
</dbReference>
<keyword evidence="4" id="KW-0663">Pyridoxal phosphate</keyword>
<dbReference type="Gene3D" id="3.40.50.880">
    <property type="match status" value="1"/>
</dbReference>
<evidence type="ECO:0000256" key="6">
    <source>
        <dbReference type="ARBA" id="ARBA00023239"/>
    </source>
</evidence>
<reference evidence="11" key="1">
    <citation type="journal article" date="2013" name="Proc. Natl. Acad. Sci. U.S.A.">
        <title>Genome structure and metabolic features in the red seaweed Chondrus crispus shed light on evolution of the Archaeplastida.</title>
        <authorList>
            <person name="Collen J."/>
            <person name="Porcel B."/>
            <person name="Carre W."/>
            <person name="Ball S.G."/>
            <person name="Chaparro C."/>
            <person name="Tonon T."/>
            <person name="Barbeyron T."/>
            <person name="Michel G."/>
            <person name="Noel B."/>
            <person name="Valentin K."/>
            <person name="Elias M."/>
            <person name="Artiguenave F."/>
            <person name="Arun A."/>
            <person name="Aury J.M."/>
            <person name="Barbosa-Neto J.F."/>
            <person name="Bothwell J.H."/>
            <person name="Bouget F.Y."/>
            <person name="Brillet L."/>
            <person name="Cabello-Hurtado F."/>
            <person name="Capella-Gutierrez S."/>
            <person name="Charrier B."/>
            <person name="Cladiere L."/>
            <person name="Cock J.M."/>
            <person name="Coelho S.M."/>
            <person name="Colleoni C."/>
            <person name="Czjzek M."/>
            <person name="Da Silva C."/>
            <person name="Delage L."/>
            <person name="Denoeud F."/>
            <person name="Deschamps P."/>
            <person name="Dittami S.M."/>
            <person name="Gabaldon T."/>
            <person name="Gachon C.M."/>
            <person name="Groisillier A."/>
            <person name="Herve C."/>
            <person name="Jabbari K."/>
            <person name="Katinka M."/>
            <person name="Kloareg B."/>
            <person name="Kowalczyk N."/>
            <person name="Labadie K."/>
            <person name="Leblanc C."/>
            <person name="Lopez P.J."/>
            <person name="McLachlan D.H."/>
            <person name="Meslet-Cladiere L."/>
            <person name="Moustafa A."/>
            <person name="Nehr Z."/>
            <person name="Nyvall Collen P."/>
            <person name="Panaud O."/>
            <person name="Partensky F."/>
            <person name="Poulain J."/>
            <person name="Rensing S.A."/>
            <person name="Rousvoal S."/>
            <person name="Samson G."/>
            <person name="Symeonidi A."/>
            <person name="Weissenbach J."/>
            <person name="Zambounis A."/>
            <person name="Wincker P."/>
            <person name="Boyen C."/>
        </authorList>
    </citation>
    <scope>NUCLEOTIDE SEQUENCE [LARGE SCALE GENOMIC DNA]</scope>
    <source>
        <strain evidence="11">cv. Stackhouse</strain>
    </source>
</reference>
<organism evidence="10 11">
    <name type="scientific">Chondrus crispus</name>
    <name type="common">Carrageen Irish moss</name>
    <name type="synonym">Polymorpha crispa</name>
    <dbReference type="NCBI Taxonomy" id="2769"/>
    <lineage>
        <taxon>Eukaryota</taxon>
        <taxon>Rhodophyta</taxon>
        <taxon>Florideophyceae</taxon>
        <taxon>Rhodymeniophycidae</taxon>
        <taxon>Gigartinales</taxon>
        <taxon>Gigartinaceae</taxon>
        <taxon>Chondrus</taxon>
    </lineage>
</organism>
<comment type="catalytic activity">
    <reaction evidence="7">
        <text>L-glutamine + H2O = L-glutamate + NH4(+)</text>
        <dbReference type="Rhea" id="RHEA:15889"/>
        <dbReference type="ChEBI" id="CHEBI:15377"/>
        <dbReference type="ChEBI" id="CHEBI:28938"/>
        <dbReference type="ChEBI" id="CHEBI:29985"/>
        <dbReference type="ChEBI" id="CHEBI:58359"/>
        <dbReference type="EC" id="3.5.1.2"/>
    </reaction>
</comment>
<dbReference type="EMBL" id="HG002041">
    <property type="protein sequence ID" value="CDF39471.1"/>
    <property type="molecule type" value="Genomic_DNA"/>
</dbReference>
<dbReference type="GO" id="GO:0016829">
    <property type="term" value="F:lyase activity"/>
    <property type="evidence" value="ECO:0007669"/>
    <property type="project" value="UniProtKB-KW"/>
</dbReference>
<evidence type="ECO:0000256" key="2">
    <source>
        <dbReference type="ARBA" id="ARBA00012918"/>
    </source>
</evidence>
<feature type="binding site" evidence="9">
    <location>
        <position position="90"/>
    </location>
    <ligand>
        <name>L-glutamine</name>
        <dbReference type="ChEBI" id="CHEBI:58359"/>
    </ligand>
</feature>
<dbReference type="GO" id="GO:0005829">
    <property type="term" value="C:cytosol"/>
    <property type="evidence" value="ECO:0007669"/>
    <property type="project" value="TreeGrafter"/>
</dbReference>
<dbReference type="InterPro" id="IPR002161">
    <property type="entry name" value="PdxT/SNO"/>
</dbReference>
<dbReference type="PANTHER" id="PTHR31559:SF0">
    <property type="entry name" value="PYRIDOXAL 5'-PHOSPHATE SYNTHASE SUBUNIT SNO1-RELATED"/>
    <property type="match status" value="1"/>
</dbReference>
<dbReference type="PIRSF" id="PIRSF005639">
    <property type="entry name" value="Glut_amidoT_SNO"/>
    <property type="match status" value="1"/>
</dbReference>
<sequence length="183" mass="20097">MLRRCGAGKVVGIRLAEDLHDLDALVIPGGESTVISKLLVEQNMMKRVKALAKEGLPMFGTCAGCIMLATDIQQRPEQPRIGALNVTVDRNAYGSQIDSFETKVKSEYKAFVHGPPLHVVHIRAPAIVDVGQGVEVLAKHNDRPILVRQGGMLACTFHPELTNDSRVHQLFLEMVQERKQALA</sequence>
<dbReference type="EC" id="3.5.1.2" evidence="2"/>
<dbReference type="SUPFAM" id="SSF52317">
    <property type="entry name" value="Class I glutamine amidotransferase-like"/>
    <property type="match status" value="1"/>
</dbReference>
<dbReference type="AlphaFoldDB" id="R7QPT4"/>
<dbReference type="InterPro" id="IPR029062">
    <property type="entry name" value="Class_I_gatase-like"/>
</dbReference>
<dbReference type="Gramene" id="CDF39471">
    <property type="protein sequence ID" value="CDF39471"/>
    <property type="gene ID" value="CHC_T00000298001"/>
</dbReference>
<keyword evidence="11" id="KW-1185">Reference proteome</keyword>
<feature type="binding site" evidence="9">
    <location>
        <begin position="122"/>
        <end position="123"/>
    </location>
    <ligand>
        <name>L-glutamine</name>
        <dbReference type="ChEBI" id="CHEBI:58359"/>
    </ligand>
</feature>
<feature type="binding site" evidence="9">
    <location>
        <begin position="30"/>
        <end position="32"/>
    </location>
    <ligand>
        <name>L-glutamine</name>
        <dbReference type="ChEBI" id="CHEBI:58359"/>
    </ligand>
</feature>
<evidence type="ECO:0000313" key="10">
    <source>
        <dbReference type="EMBL" id="CDF39471.1"/>
    </source>
</evidence>
<name>R7QPT4_CHOCR</name>
<dbReference type="CDD" id="cd01749">
    <property type="entry name" value="GATase1_PB"/>
    <property type="match status" value="1"/>
</dbReference>
<dbReference type="InterPro" id="IPR021196">
    <property type="entry name" value="PdxT/SNO_CS"/>
</dbReference>
<dbReference type="OrthoDB" id="2039at2759"/>
<dbReference type="PANTHER" id="PTHR31559">
    <property type="entry name" value="PYRIDOXAL 5'-PHOSPHATE SYNTHASE SUBUNIT SNO"/>
    <property type="match status" value="1"/>
</dbReference>
<feature type="active site" description="Nucleophile" evidence="8">
    <location>
        <position position="62"/>
    </location>
</feature>
<comment type="similarity">
    <text evidence="1">Belongs to the glutaminase PdxT/SNO family.</text>
</comment>
<dbReference type="Proteomes" id="UP000012073">
    <property type="component" value="Unassembled WGS sequence"/>
</dbReference>
<evidence type="ECO:0000256" key="4">
    <source>
        <dbReference type="ARBA" id="ARBA00022898"/>
    </source>
</evidence>
<dbReference type="PROSITE" id="PS51273">
    <property type="entry name" value="GATASE_TYPE_1"/>
    <property type="match status" value="1"/>
</dbReference>
<dbReference type="GO" id="GO:0004359">
    <property type="term" value="F:glutaminase activity"/>
    <property type="evidence" value="ECO:0007669"/>
    <property type="project" value="UniProtKB-EC"/>
</dbReference>
<dbReference type="KEGG" id="ccp:CHC_T00000298001"/>
<evidence type="ECO:0000256" key="3">
    <source>
        <dbReference type="ARBA" id="ARBA00022801"/>
    </source>
</evidence>
<feature type="active site" description="Charge relay system" evidence="8">
    <location>
        <position position="158"/>
    </location>
</feature>
<protein>
    <recommendedName>
        <fullName evidence="2">glutaminase</fullName>
        <ecNumber evidence="2">3.5.1.2</ecNumber>
    </recommendedName>
</protein>
<dbReference type="GO" id="GO:0042823">
    <property type="term" value="P:pyridoxal phosphate biosynthetic process"/>
    <property type="evidence" value="ECO:0007669"/>
    <property type="project" value="InterPro"/>
</dbReference>
<dbReference type="RefSeq" id="XP_005719382.1">
    <property type="nucleotide sequence ID" value="XM_005719325.1"/>
</dbReference>
<evidence type="ECO:0000256" key="9">
    <source>
        <dbReference type="PIRSR" id="PIRSR005639-2"/>
    </source>
</evidence>
<dbReference type="PhylomeDB" id="R7QPT4"/>
<keyword evidence="3" id="KW-0378">Hydrolase</keyword>
<dbReference type="PROSITE" id="PS01236">
    <property type="entry name" value="PDXT_SNO_1"/>
    <property type="match status" value="1"/>
</dbReference>
<keyword evidence="5" id="KW-0315">Glutamine amidotransferase</keyword>
<accession>R7QPT4</accession>
<evidence type="ECO:0000256" key="8">
    <source>
        <dbReference type="PIRSR" id="PIRSR005639-1"/>
    </source>
</evidence>
<evidence type="ECO:0000256" key="5">
    <source>
        <dbReference type="ARBA" id="ARBA00022962"/>
    </source>
</evidence>
<evidence type="ECO:0000313" key="11">
    <source>
        <dbReference type="Proteomes" id="UP000012073"/>
    </source>
</evidence>
<feature type="active site" description="Charge relay system" evidence="8">
    <location>
        <position position="160"/>
    </location>
</feature>
<dbReference type="GO" id="GO:1903600">
    <property type="term" value="C:glutaminase complex"/>
    <property type="evidence" value="ECO:0007669"/>
    <property type="project" value="TreeGrafter"/>
</dbReference>
<dbReference type="GO" id="GO:0008614">
    <property type="term" value="P:pyridoxine metabolic process"/>
    <property type="evidence" value="ECO:0007669"/>
    <property type="project" value="TreeGrafter"/>
</dbReference>
<dbReference type="NCBIfam" id="TIGR03800">
    <property type="entry name" value="PLP_synth_Pdx2"/>
    <property type="match status" value="1"/>
</dbReference>
<dbReference type="STRING" id="2769.R7QPT4"/>
<proteinExistence type="inferred from homology"/>
<dbReference type="GeneID" id="17327097"/>